<dbReference type="HOGENOM" id="CLU_003291_1_3_0"/>
<feature type="domain" description="Pyridine nucleotide-disulphide oxidoreductase dimerisation" evidence="7">
    <location>
        <begin position="334"/>
        <end position="435"/>
    </location>
</feature>
<protein>
    <submittedName>
        <fullName evidence="9">FAD-dependent pyridine nucleotide-disulfide oxidoreductase</fullName>
    </submittedName>
</protein>
<sequence>MEREKYVIIGGDAAGMSAAGQIRKLQPKAEIVAYERSPHTSYSACGMPYYIAGLVEKENKLIVRTPEEFMSKQNIRALVLHEVLSVDIQDRTVNVLDLKTGEVFADTFDHLLFATGSQPIRPAVEGLDGEGVFQLSVLQDGILLHQFIEERQPQRVVVVGGGYIGLEMAEAFCMRRMKVSLVDRSFQVMNTFDIDMAEHIAQAIRHVGTELYLGETVKAIERDSGRVKAVITDQRAIPADMVILGLGVRPNSKLAKEAGLPLGAKDSILVDQAMATETEGIWAAGDCAQTWHMVTNRPFWIALGSVANKTGRAAGINMAGGEERFPGVIGTAVSKHCELEVARTGVSEKELEDLDFNYDTVTIKSKTQAGYYPDAGQIHVKMIAEKPGGRILGAQIVGNHGSAKRIDVVATAIAARMTVRELVDLDLGYAPPFSLPWDPIQIAARQLI</sequence>
<dbReference type="KEGG" id="aco:Amico_1799"/>
<comment type="similarity">
    <text evidence="2">Belongs to the class-III pyridine nucleotide-disulfide oxidoreductase family.</text>
</comment>
<keyword evidence="10" id="KW-1185">Reference proteome</keyword>
<feature type="domain" description="FAD/NAD(P)-binding" evidence="8">
    <location>
        <begin position="5"/>
        <end position="291"/>
    </location>
</feature>
<dbReference type="EMBL" id="CP001997">
    <property type="protein sequence ID" value="ADE57912.1"/>
    <property type="molecule type" value="Genomic_DNA"/>
</dbReference>
<accession>D5EH80</accession>
<dbReference type="PANTHER" id="PTHR43429">
    <property type="entry name" value="PYRIDINE NUCLEOTIDE-DISULFIDE OXIDOREDUCTASE DOMAIN-CONTAINING"/>
    <property type="match status" value="1"/>
</dbReference>
<reference evidence="9 10" key="1">
    <citation type="journal article" date="2010" name="Stand. Genomic Sci.">
        <title>Complete genome sequence of Aminobacterium colombiense type strain (ALA-1).</title>
        <authorList>
            <person name="Chertkov O."/>
            <person name="Sikorski J."/>
            <person name="Brambilla E."/>
            <person name="Lapidus A."/>
            <person name="Copeland A."/>
            <person name="Glavina Del Rio T."/>
            <person name="Nolan M."/>
            <person name="Lucas S."/>
            <person name="Tice H."/>
            <person name="Cheng J.F."/>
            <person name="Han C."/>
            <person name="Detter J.C."/>
            <person name="Bruce D."/>
            <person name="Tapia R."/>
            <person name="Goodwin L."/>
            <person name="Pitluck S."/>
            <person name="Liolios K."/>
            <person name="Ivanova N."/>
            <person name="Mavromatis K."/>
            <person name="Ovchinnikova G."/>
            <person name="Pati A."/>
            <person name="Chen A."/>
            <person name="Palaniappan K."/>
            <person name="Land M."/>
            <person name="Hauser L."/>
            <person name="Chang Y.J."/>
            <person name="Jeffries C.D."/>
            <person name="Spring S."/>
            <person name="Rohde M."/>
            <person name="Goker M."/>
            <person name="Bristow J."/>
            <person name="Eisen J.A."/>
            <person name="Markowitz V."/>
            <person name="Hugenholtz P."/>
            <person name="Kyrpides N.C."/>
            <person name="Klenk H.P."/>
        </authorList>
    </citation>
    <scope>NUCLEOTIDE SEQUENCE [LARGE SCALE GENOMIC DNA]</scope>
    <source>
        <strain evidence="10">DSM 12261 / ALA-1</strain>
    </source>
</reference>
<dbReference type="Pfam" id="PF07992">
    <property type="entry name" value="Pyr_redox_2"/>
    <property type="match status" value="1"/>
</dbReference>
<comment type="cofactor">
    <cofactor evidence="1">
        <name>FAD</name>
        <dbReference type="ChEBI" id="CHEBI:57692"/>
    </cofactor>
</comment>
<dbReference type="PRINTS" id="PR00411">
    <property type="entry name" value="PNDRDTASEI"/>
</dbReference>
<proteinExistence type="inferred from homology"/>
<dbReference type="SUPFAM" id="SSF51905">
    <property type="entry name" value="FAD/NAD(P)-binding domain"/>
    <property type="match status" value="1"/>
</dbReference>
<evidence type="ECO:0000256" key="1">
    <source>
        <dbReference type="ARBA" id="ARBA00001974"/>
    </source>
</evidence>
<evidence type="ECO:0000313" key="10">
    <source>
        <dbReference type="Proteomes" id="UP000002366"/>
    </source>
</evidence>
<keyword evidence="5" id="KW-0560">Oxidoreductase</keyword>
<evidence type="ECO:0000259" key="7">
    <source>
        <dbReference type="Pfam" id="PF02852"/>
    </source>
</evidence>
<evidence type="ECO:0000256" key="5">
    <source>
        <dbReference type="ARBA" id="ARBA00023002"/>
    </source>
</evidence>
<gene>
    <name evidence="9" type="ordered locus">Amico_1799</name>
</gene>
<dbReference type="eggNOG" id="COG0446">
    <property type="taxonomic scope" value="Bacteria"/>
</dbReference>
<dbReference type="InterPro" id="IPR050260">
    <property type="entry name" value="FAD-bd_OxRdtase"/>
</dbReference>
<dbReference type="RefSeq" id="WP_013049174.1">
    <property type="nucleotide sequence ID" value="NC_014011.1"/>
</dbReference>
<evidence type="ECO:0000256" key="2">
    <source>
        <dbReference type="ARBA" id="ARBA00009130"/>
    </source>
</evidence>
<keyword evidence="6" id="KW-0676">Redox-active center</keyword>
<dbReference type="GO" id="GO:0016491">
    <property type="term" value="F:oxidoreductase activity"/>
    <property type="evidence" value="ECO:0007669"/>
    <property type="project" value="UniProtKB-KW"/>
</dbReference>
<keyword evidence="4" id="KW-0274">FAD</keyword>
<dbReference type="SUPFAM" id="SSF55424">
    <property type="entry name" value="FAD/NAD-linked reductases, dimerisation (C-terminal) domain"/>
    <property type="match status" value="1"/>
</dbReference>
<dbReference type="InterPro" id="IPR036188">
    <property type="entry name" value="FAD/NAD-bd_sf"/>
</dbReference>
<name>D5EH80_AMICL</name>
<dbReference type="PANTHER" id="PTHR43429:SF1">
    <property type="entry name" value="NAD(P)H SULFUR OXIDOREDUCTASE (COA-DEPENDENT)"/>
    <property type="match status" value="1"/>
</dbReference>
<dbReference type="Gene3D" id="3.50.50.60">
    <property type="entry name" value="FAD/NAD(P)-binding domain"/>
    <property type="match status" value="2"/>
</dbReference>
<evidence type="ECO:0000256" key="4">
    <source>
        <dbReference type="ARBA" id="ARBA00022827"/>
    </source>
</evidence>
<evidence type="ECO:0000256" key="6">
    <source>
        <dbReference type="ARBA" id="ARBA00023284"/>
    </source>
</evidence>
<dbReference type="AlphaFoldDB" id="D5EH80"/>
<organism evidence="9 10">
    <name type="scientific">Aminobacterium colombiense (strain DSM 12261 / ALA-1)</name>
    <dbReference type="NCBI Taxonomy" id="572547"/>
    <lineage>
        <taxon>Bacteria</taxon>
        <taxon>Thermotogati</taxon>
        <taxon>Synergistota</taxon>
        <taxon>Synergistia</taxon>
        <taxon>Synergistales</taxon>
        <taxon>Aminobacteriaceae</taxon>
        <taxon>Aminobacterium</taxon>
    </lineage>
</organism>
<evidence type="ECO:0000313" key="9">
    <source>
        <dbReference type="EMBL" id="ADE57912.1"/>
    </source>
</evidence>
<dbReference type="Proteomes" id="UP000002366">
    <property type="component" value="Chromosome"/>
</dbReference>
<evidence type="ECO:0000256" key="3">
    <source>
        <dbReference type="ARBA" id="ARBA00022630"/>
    </source>
</evidence>
<dbReference type="OrthoDB" id="9802028at2"/>
<dbReference type="Pfam" id="PF02852">
    <property type="entry name" value="Pyr_redox_dim"/>
    <property type="match status" value="1"/>
</dbReference>
<dbReference type="STRING" id="572547.Amico_1799"/>
<dbReference type="InterPro" id="IPR016156">
    <property type="entry name" value="FAD/NAD-linked_Rdtase_dimer_sf"/>
</dbReference>
<keyword evidence="3" id="KW-0285">Flavoprotein</keyword>
<dbReference type="PRINTS" id="PR00368">
    <property type="entry name" value="FADPNR"/>
</dbReference>
<dbReference type="InterPro" id="IPR004099">
    <property type="entry name" value="Pyr_nucl-diS_OxRdtase_dimer"/>
</dbReference>
<dbReference type="InterPro" id="IPR023753">
    <property type="entry name" value="FAD/NAD-binding_dom"/>
</dbReference>
<evidence type="ECO:0000259" key="8">
    <source>
        <dbReference type="Pfam" id="PF07992"/>
    </source>
</evidence>